<dbReference type="Gene3D" id="1.10.472.80">
    <property type="entry name" value="Ypt/Rab-GAP domain of gyp1p, domain 3"/>
    <property type="match status" value="1"/>
</dbReference>
<dbReference type="FunFam" id="1.10.8.270:FF:000026">
    <property type="entry name" value="TBC (Tre-2/Bub2/Cdc16) domain family"/>
    <property type="match status" value="1"/>
</dbReference>
<dbReference type="EMBL" id="JANAWD010000402">
    <property type="protein sequence ID" value="KAJ3480009.1"/>
    <property type="molecule type" value="Genomic_DNA"/>
</dbReference>
<dbReference type="Pfam" id="PF00566">
    <property type="entry name" value="RabGAP-TBC"/>
    <property type="match status" value="1"/>
</dbReference>
<proteinExistence type="predicted"/>
<dbReference type="GO" id="GO:0005096">
    <property type="term" value="F:GTPase activator activity"/>
    <property type="evidence" value="ECO:0007669"/>
    <property type="project" value="TreeGrafter"/>
</dbReference>
<dbReference type="InterPro" id="IPR035969">
    <property type="entry name" value="Rab-GAP_TBC_sf"/>
</dbReference>
<feature type="coiled-coil region" evidence="1">
    <location>
        <begin position="166"/>
        <end position="196"/>
    </location>
</feature>
<feature type="compositionally biased region" description="Basic and acidic residues" evidence="2">
    <location>
        <begin position="359"/>
        <end position="372"/>
    </location>
</feature>
<dbReference type="Proteomes" id="UP001212997">
    <property type="component" value="Unassembled WGS sequence"/>
</dbReference>
<evidence type="ECO:0000313" key="5">
    <source>
        <dbReference type="Proteomes" id="UP001212997"/>
    </source>
</evidence>
<dbReference type="PANTHER" id="PTHR47219:SF20">
    <property type="entry name" value="TBC1 DOMAIN FAMILY MEMBER 2B"/>
    <property type="match status" value="1"/>
</dbReference>
<dbReference type="SUPFAM" id="SSF47923">
    <property type="entry name" value="Ypt/Rab-GAP domain of gyp1p"/>
    <property type="match status" value="2"/>
</dbReference>
<feature type="compositionally biased region" description="Basic and acidic residues" evidence="2">
    <location>
        <begin position="551"/>
        <end position="572"/>
    </location>
</feature>
<feature type="domain" description="Rab-GAP TBC" evidence="3">
    <location>
        <begin position="975"/>
        <end position="1163"/>
    </location>
</feature>
<feature type="compositionally biased region" description="Polar residues" evidence="2">
    <location>
        <begin position="474"/>
        <end position="500"/>
    </location>
</feature>
<evidence type="ECO:0000256" key="2">
    <source>
        <dbReference type="SAM" id="MobiDB-lite"/>
    </source>
</evidence>
<feature type="compositionally biased region" description="Polar residues" evidence="2">
    <location>
        <begin position="638"/>
        <end position="649"/>
    </location>
</feature>
<feature type="compositionally biased region" description="Low complexity" evidence="2">
    <location>
        <begin position="435"/>
        <end position="454"/>
    </location>
</feature>
<dbReference type="GO" id="GO:0031267">
    <property type="term" value="F:small GTPase binding"/>
    <property type="evidence" value="ECO:0007669"/>
    <property type="project" value="TreeGrafter"/>
</dbReference>
<feature type="compositionally biased region" description="Polar residues" evidence="2">
    <location>
        <begin position="908"/>
        <end position="918"/>
    </location>
</feature>
<feature type="region of interest" description="Disordered" evidence="2">
    <location>
        <begin position="1"/>
        <end position="84"/>
    </location>
</feature>
<dbReference type="SMART" id="SM00164">
    <property type="entry name" value="TBC"/>
    <property type="match status" value="1"/>
</dbReference>
<dbReference type="InterPro" id="IPR000195">
    <property type="entry name" value="Rab-GAP-TBC_dom"/>
</dbReference>
<feature type="compositionally biased region" description="Low complexity" evidence="2">
    <location>
        <begin position="378"/>
        <end position="391"/>
    </location>
</feature>
<accession>A0AAD5UYJ0</accession>
<keyword evidence="1" id="KW-0175">Coiled coil</keyword>
<keyword evidence="5" id="KW-1185">Reference proteome</keyword>
<protein>
    <recommendedName>
        <fullName evidence="3">Rab-GAP TBC domain-containing protein</fullName>
    </recommendedName>
</protein>
<feature type="region of interest" description="Disordered" evidence="2">
    <location>
        <begin position="899"/>
        <end position="923"/>
    </location>
</feature>
<feature type="region of interest" description="Disordered" evidence="2">
    <location>
        <begin position="274"/>
        <end position="301"/>
    </location>
</feature>
<evidence type="ECO:0000259" key="3">
    <source>
        <dbReference type="PROSITE" id="PS50086"/>
    </source>
</evidence>
<organism evidence="4 5">
    <name type="scientific">Meripilus lineatus</name>
    <dbReference type="NCBI Taxonomy" id="2056292"/>
    <lineage>
        <taxon>Eukaryota</taxon>
        <taxon>Fungi</taxon>
        <taxon>Dikarya</taxon>
        <taxon>Basidiomycota</taxon>
        <taxon>Agaricomycotina</taxon>
        <taxon>Agaricomycetes</taxon>
        <taxon>Polyporales</taxon>
        <taxon>Meripilaceae</taxon>
        <taxon>Meripilus</taxon>
    </lineage>
</organism>
<dbReference type="Gene3D" id="1.10.8.270">
    <property type="entry name" value="putative rabgap domain of human tbc1 domain family member 14 like domains"/>
    <property type="match status" value="1"/>
</dbReference>
<feature type="region of interest" description="Disordered" evidence="2">
    <location>
        <begin position="635"/>
        <end position="665"/>
    </location>
</feature>
<sequence length="1239" mass="135076">MSSLTSTPAHSHPLLDDIGSSRGRRSRGGRGDTEHGRSPTNYFTLKAQLETTIREGTRDSPANWDGSVRGYGKDSGRRTGRPPPIIVVDTSSDTILASPRAAARDLESLFVDVSSGDSGFNPGLVPQVLVHRWHEYSDEKIQAAISQLGATDTPSEAPSHPYHTTIRALSSAVQKLSQARAELEQSRRILLEKESARRQRAHQLITELEPSEREVAQRILQSLFPDDDEEDHHVLRKQSMMSLADSLTEALEDATPLPRLIVEEHDSLYAPSVTTVSNGAESDSTTGIASPELAKPDPIPDITDNIEAIEDVGPLPEVPKEEPLSPTVPLDALKSERNPFGDWMGTWWKGKSKSTSVLPRDEPPFDPGKDSVTDPGDTDTSSLPSVPSTPVRNARRKPAKSVFGTLGLSILNPVSSTSTGKKKRVVPPTRPSMPTRSISAASTTGTGSRSSTASPTLLADPEPLPPTPALSCTEPASSTHDGSPSLLSDQTNTNENPPQGSSIRAIVQATRLMTSGPASILADSGADTAPLIARLAYELVLNARNEGLELREPPRERKERNLERTRRLERQKSQIAPESVDVDATPTVNRTFRSAAEAKKGQKLRKPSISIPSFASPLFGSFMTQQKKIPGIADPLQKASSSDTGSLSPPNGIPPPMQSTTSKPGSVPLESIIPVNAKPPTQYLSRTYTPLTSRNFHFSIPVPDTNSTSSLSFDEHTPDLLTDRFGFIYEVSQYDTLLLTRAKECGNTAPACLTGIKIADRKEDDVWPDDEHGSAISAIEIIKGGCDCEGGAVDIADTASIQTTSTRPTVQSTTTTATADYSIVTTAENSRGVSPSSTQGRKRSATLTGTASPPNVVASRASTSILAVNSQTPRHVCYHTIKKLLVELTEIHDQRQKSQRKEWDAFVSQRSKSNTSKGSKAVASGTGGVASLLGLGTAVEEEELVHTDGLVGFAQLGLPANRDERREFDRLIRSGIPLAYRSKVWLECSGGLEMREPGLFTDLLADPNPEKSVMREIEKDVGRTMPLNIFFGRTGAGVDKLRRVLTAYSRRNKAVGYCQGMNLVTSTLLLVHADEEEAFWVLSAIIERILPEDFFSPSLLSSRACPLVLQDYVQELLPKLHSHMTQLGIDLPAICFSWFLSLFTDCLPIETLFRVWDVFLVDGIDVLFRIAFAILRNNEQELLQCESISAVYVSLESLPNRMWRSDKLIKKELELRTTILHADIIKRRNHHINILKDLS</sequence>
<feature type="region of interest" description="Disordered" evidence="2">
    <location>
        <begin position="314"/>
        <end position="500"/>
    </location>
</feature>
<feature type="region of interest" description="Disordered" evidence="2">
    <location>
        <begin position="551"/>
        <end position="579"/>
    </location>
</feature>
<evidence type="ECO:0000256" key="1">
    <source>
        <dbReference type="SAM" id="Coils"/>
    </source>
</evidence>
<dbReference type="AlphaFoldDB" id="A0AAD5UYJ0"/>
<feature type="compositionally biased region" description="Polar residues" evidence="2">
    <location>
        <begin position="827"/>
        <end position="853"/>
    </location>
</feature>
<name>A0AAD5UYJ0_9APHY</name>
<reference evidence="4" key="1">
    <citation type="submission" date="2022-07" db="EMBL/GenBank/DDBJ databases">
        <title>Genome Sequence of Physisporinus lineatus.</title>
        <authorList>
            <person name="Buettner E."/>
        </authorList>
    </citation>
    <scope>NUCLEOTIDE SEQUENCE</scope>
    <source>
        <strain evidence="4">VT162</strain>
    </source>
</reference>
<evidence type="ECO:0000313" key="4">
    <source>
        <dbReference type="EMBL" id="KAJ3480009.1"/>
    </source>
</evidence>
<feature type="region of interest" description="Disordered" evidence="2">
    <location>
        <begin position="826"/>
        <end position="856"/>
    </location>
</feature>
<dbReference type="PANTHER" id="PTHR47219">
    <property type="entry name" value="RAB GTPASE-ACTIVATING PROTEIN 1-LIKE"/>
    <property type="match status" value="1"/>
</dbReference>
<comment type="caution">
    <text evidence="4">The sequence shown here is derived from an EMBL/GenBank/DDBJ whole genome shotgun (WGS) entry which is preliminary data.</text>
</comment>
<dbReference type="PROSITE" id="PS50086">
    <property type="entry name" value="TBC_RABGAP"/>
    <property type="match status" value="1"/>
</dbReference>
<gene>
    <name evidence="4" type="ORF">NLI96_g8661</name>
</gene>
<feature type="compositionally biased region" description="Polar residues" evidence="2">
    <location>
        <begin position="274"/>
        <end position="288"/>
    </location>
</feature>
<dbReference type="InterPro" id="IPR050302">
    <property type="entry name" value="Rab_GAP_TBC_domain"/>
</dbReference>